<organism evidence="1 2">
    <name type="scientific">Plasmodium fragile</name>
    <dbReference type="NCBI Taxonomy" id="5857"/>
    <lineage>
        <taxon>Eukaryota</taxon>
        <taxon>Sar</taxon>
        <taxon>Alveolata</taxon>
        <taxon>Apicomplexa</taxon>
        <taxon>Aconoidasida</taxon>
        <taxon>Haemosporida</taxon>
        <taxon>Plasmodiidae</taxon>
        <taxon>Plasmodium</taxon>
        <taxon>Plasmodium (Plasmodium)</taxon>
    </lineage>
</organism>
<evidence type="ECO:0008006" key="3">
    <source>
        <dbReference type="Google" id="ProtNLM"/>
    </source>
</evidence>
<dbReference type="AlphaFoldDB" id="A0A0D9QD71"/>
<accession>A0A0D9QD71</accession>
<dbReference type="OrthoDB" id="383264at2759"/>
<dbReference type="VEuPathDB" id="PlasmoDB:AK88_05402"/>
<evidence type="ECO:0000313" key="2">
    <source>
        <dbReference type="Proteomes" id="UP000054561"/>
    </source>
</evidence>
<sequence length="122" mass="14250">MESTKLRLWKEWVAQQHDLINTYGEQEWFQHLLNNADAATESQKGEVPGVENDLEVDTVMAAEEMLRVRDVPRTQLHPQPYMKKPLTAKTWILILALVIEQCELECRLQETELYVDDLLDTL</sequence>
<dbReference type="RefSeq" id="XP_012338427.1">
    <property type="nucleotide sequence ID" value="XM_012483004.1"/>
</dbReference>
<dbReference type="Proteomes" id="UP000054561">
    <property type="component" value="Unassembled WGS sequence"/>
</dbReference>
<dbReference type="EMBL" id="KQ001768">
    <property type="protein sequence ID" value="KJP84963.1"/>
    <property type="molecule type" value="Genomic_DNA"/>
</dbReference>
<dbReference type="GeneID" id="24270716"/>
<proteinExistence type="predicted"/>
<reference evidence="1 2" key="1">
    <citation type="submission" date="2014-03" db="EMBL/GenBank/DDBJ databases">
        <title>The Genome Sequence of Plasmodium fragile nilgiri.</title>
        <authorList>
            <consortium name="The Broad Institute Genomics Platform"/>
            <consortium name="The Broad Institute Genome Sequencing Center for Infectious Disease"/>
            <person name="Neafsey D."/>
            <person name="Duraisingh M."/>
            <person name="Young S.K."/>
            <person name="Zeng Q."/>
            <person name="Gargeya S."/>
            <person name="Abouelleil A."/>
            <person name="Alvarado L."/>
            <person name="Chapman S.B."/>
            <person name="Gainer-Dewar J."/>
            <person name="Goldberg J."/>
            <person name="Griggs A."/>
            <person name="Gujja S."/>
            <person name="Hansen M."/>
            <person name="Howarth C."/>
            <person name="Imamovic A."/>
            <person name="Larimer J."/>
            <person name="Pearson M."/>
            <person name="Poon T.W."/>
            <person name="Priest M."/>
            <person name="Roberts A."/>
            <person name="Saif S."/>
            <person name="Shea T."/>
            <person name="Sykes S."/>
            <person name="Wortman J."/>
            <person name="Nusbaum C."/>
            <person name="Birren B."/>
        </authorList>
    </citation>
    <scope>NUCLEOTIDE SEQUENCE [LARGE SCALE GENOMIC DNA]</scope>
    <source>
        <strain evidence="2">nilgiri</strain>
    </source>
</reference>
<evidence type="ECO:0000313" key="1">
    <source>
        <dbReference type="EMBL" id="KJP84963.1"/>
    </source>
</evidence>
<protein>
    <recommendedName>
        <fullName evidence="3">Schizont-infected cell agglutination C-terminal domain-containing protein</fullName>
    </recommendedName>
</protein>
<name>A0A0D9QD71_PLAFR</name>
<gene>
    <name evidence="1" type="ORF">AK88_05402</name>
</gene>
<keyword evidence="2" id="KW-1185">Reference proteome</keyword>